<evidence type="ECO:0000313" key="8">
    <source>
        <dbReference type="Proteomes" id="UP000240542"/>
    </source>
</evidence>
<keyword evidence="4 5" id="KW-0472">Membrane</keyword>
<evidence type="ECO:0000256" key="1">
    <source>
        <dbReference type="ARBA" id="ARBA00004651"/>
    </source>
</evidence>
<keyword evidence="8" id="KW-1185">Reference proteome</keyword>
<evidence type="ECO:0000259" key="6">
    <source>
        <dbReference type="PROSITE" id="PS50850"/>
    </source>
</evidence>
<comment type="caution">
    <text evidence="7">The sequence shown here is derived from an EMBL/GenBank/DDBJ whole genome shotgun (WGS) entry which is preliminary data.</text>
</comment>
<feature type="transmembrane region" description="Helical" evidence="5">
    <location>
        <begin position="9"/>
        <end position="29"/>
    </location>
</feature>
<dbReference type="InterPro" id="IPR036259">
    <property type="entry name" value="MFS_trans_sf"/>
</dbReference>
<dbReference type="SUPFAM" id="SSF103473">
    <property type="entry name" value="MFS general substrate transporter"/>
    <property type="match status" value="1"/>
</dbReference>
<dbReference type="EMBL" id="PYGA01000032">
    <property type="protein sequence ID" value="PSK87392.1"/>
    <property type="molecule type" value="Genomic_DNA"/>
</dbReference>
<keyword evidence="3 5" id="KW-1133">Transmembrane helix</keyword>
<evidence type="ECO:0000256" key="3">
    <source>
        <dbReference type="ARBA" id="ARBA00022989"/>
    </source>
</evidence>
<protein>
    <recommendedName>
        <fullName evidence="6">Major facilitator superfamily (MFS) profile domain-containing protein</fullName>
    </recommendedName>
</protein>
<gene>
    <name evidence="7" type="ORF">CLV63_13247</name>
</gene>
<reference evidence="7 8" key="1">
    <citation type="submission" date="2018-03" db="EMBL/GenBank/DDBJ databases">
        <title>Genomic Encyclopedia of Archaeal and Bacterial Type Strains, Phase II (KMG-II): from individual species to whole genera.</title>
        <authorList>
            <person name="Goeker M."/>
        </authorList>
    </citation>
    <scope>NUCLEOTIDE SEQUENCE [LARGE SCALE GENOMIC DNA]</scope>
    <source>
        <strain evidence="7 8">DSM 45312</strain>
    </source>
</reference>
<organism evidence="7 8">
    <name type="scientific">Murinocardiopsis flavida</name>
    <dbReference type="NCBI Taxonomy" id="645275"/>
    <lineage>
        <taxon>Bacteria</taxon>
        <taxon>Bacillati</taxon>
        <taxon>Actinomycetota</taxon>
        <taxon>Actinomycetes</taxon>
        <taxon>Streptosporangiales</taxon>
        <taxon>Nocardiopsidaceae</taxon>
        <taxon>Murinocardiopsis</taxon>
    </lineage>
</organism>
<dbReference type="Gene3D" id="1.20.1250.20">
    <property type="entry name" value="MFS general substrate transporter like domains"/>
    <property type="match status" value="1"/>
</dbReference>
<feature type="transmembrane region" description="Helical" evidence="5">
    <location>
        <begin position="72"/>
        <end position="91"/>
    </location>
</feature>
<evidence type="ECO:0000256" key="2">
    <source>
        <dbReference type="ARBA" id="ARBA00022692"/>
    </source>
</evidence>
<feature type="transmembrane region" description="Helical" evidence="5">
    <location>
        <begin position="41"/>
        <end position="60"/>
    </location>
</feature>
<dbReference type="GO" id="GO:0022857">
    <property type="term" value="F:transmembrane transporter activity"/>
    <property type="evidence" value="ECO:0007669"/>
    <property type="project" value="InterPro"/>
</dbReference>
<dbReference type="InterPro" id="IPR020846">
    <property type="entry name" value="MFS_dom"/>
</dbReference>
<keyword evidence="2 5" id="KW-0812">Transmembrane</keyword>
<sequence>MRVDLRARLAGYGVFFTTGLLFATLVTRIPALQARFGLSEAALTALMALVPVVAGVGSVLAGRLAARFGSAAVLRTAQPLLAAAIVGVGLAPDLVTLYT</sequence>
<accession>A0A2P8CR18</accession>
<evidence type="ECO:0000313" key="7">
    <source>
        <dbReference type="EMBL" id="PSK87392.1"/>
    </source>
</evidence>
<name>A0A2P8CR18_9ACTN</name>
<dbReference type="AlphaFoldDB" id="A0A2P8CR18"/>
<comment type="subcellular location">
    <subcellularLocation>
        <location evidence="1">Cell membrane</location>
        <topology evidence="1">Multi-pass membrane protein</topology>
    </subcellularLocation>
</comment>
<dbReference type="PROSITE" id="PS50850">
    <property type="entry name" value="MFS"/>
    <property type="match status" value="1"/>
</dbReference>
<feature type="domain" description="Major facilitator superfamily (MFS) profile" evidence="6">
    <location>
        <begin position="3"/>
        <end position="99"/>
    </location>
</feature>
<evidence type="ECO:0000256" key="4">
    <source>
        <dbReference type="ARBA" id="ARBA00023136"/>
    </source>
</evidence>
<dbReference type="Proteomes" id="UP000240542">
    <property type="component" value="Unassembled WGS sequence"/>
</dbReference>
<proteinExistence type="predicted"/>
<evidence type="ECO:0000256" key="5">
    <source>
        <dbReference type="SAM" id="Phobius"/>
    </source>
</evidence>
<dbReference type="GO" id="GO:0005886">
    <property type="term" value="C:plasma membrane"/>
    <property type="evidence" value="ECO:0007669"/>
    <property type="project" value="UniProtKB-SubCell"/>
</dbReference>